<comment type="caution">
    <text evidence="1">The sequence shown here is derived from an EMBL/GenBank/DDBJ whole genome shotgun (WGS) entry which is preliminary data.</text>
</comment>
<dbReference type="Proteomes" id="UP001501126">
    <property type="component" value="Unassembled WGS sequence"/>
</dbReference>
<evidence type="ECO:0000313" key="1">
    <source>
        <dbReference type="EMBL" id="GAA0876002.1"/>
    </source>
</evidence>
<evidence type="ECO:0000313" key="2">
    <source>
        <dbReference type="Proteomes" id="UP001501126"/>
    </source>
</evidence>
<keyword evidence="2" id="KW-1185">Reference proteome</keyword>
<sequence length="167" mass="19259">MRNIKLSSLFLSICLLIIAGNIIGCSEKGIIQDNTLNNQFDLTMCKWQIDSLTLGEAFQNDKVDQYSGQSRISNLFVKELYEAESDLMYFEFKKNGRAHFGFLDSIKQEECNFSYSHSESQITFSLTDPFSLQTENYNVEYFFSEDDVAPCLLINDSDYVIYFLSCK</sequence>
<accession>A0ABP3Y8R7</accession>
<name>A0ABP3Y8R7_9FLAO</name>
<organism evidence="1 2">
    <name type="scientific">Wandonia haliotis</name>
    <dbReference type="NCBI Taxonomy" id="574963"/>
    <lineage>
        <taxon>Bacteria</taxon>
        <taxon>Pseudomonadati</taxon>
        <taxon>Bacteroidota</taxon>
        <taxon>Flavobacteriia</taxon>
        <taxon>Flavobacteriales</taxon>
        <taxon>Crocinitomicaceae</taxon>
        <taxon>Wandonia</taxon>
    </lineage>
</organism>
<protein>
    <submittedName>
        <fullName evidence="1">Uncharacterized protein</fullName>
    </submittedName>
</protein>
<gene>
    <name evidence="1" type="ORF">GCM10009118_24120</name>
</gene>
<proteinExistence type="predicted"/>
<dbReference type="EMBL" id="BAAAFH010000018">
    <property type="protein sequence ID" value="GAA0876002.1"/>
    <property type="molecule type" value="Genomic_DNA"/>
</dbReference>
<reference evidence="2" key="1">
    <citation type="journal article" date="2019" name="Int. J. Syst. Evol. Microbiol.">
        <title>The Global Catalogue of Microorganisms (GCM) 10K type strain sequencing project: providing services to taxonomists for standard genome sequencing and annotation.</title>
        <authorList>
            <consortium name="The Broad Institute Genomics Platform"/>
            <consortium name="The Broad Institute Genome Sequencing Center for Infectious Disease"/>
            <person name="Wu L."/>
            <person name="Ma J."/>
        </authorList>
    </citation>
    <scope>NUCLEOTIDE SEQUENCE [LARGE SCALE GENOMIC DNA]</scope>
    <source>
        <strain evidence="2">JCM 16083</strain>
    </source>
</reference>
<dbReference type="RefSeq" id="WP_343788088.1">
    <property type="nucleotide sequence ID" value="NZ_BAAAFH010000018.1"/>
</dbReference>